<dbReference type="PROSITE" id="PS51318">
    <property type="entry name" value="TAT"/>
    <property type="match status" value="1"/>
</dbReference>
<reference evidence="2 3" key="1">
    <citation type="submission" date="2022-06" db="EMBL/GenBank/DDBJ databases">
        <title>Haloarcula sp. a new haloarchaeum isolate from saline soil.</title>
        <authorList>
            <person name="Strakova D."/>
            <person name="Galisteo C."/>
            <person name="Sanchez-Porro C."/>
            <person name="Ventosa A."/>
        </authorList>
    </citation>
    <scope>NUCLEOTIDE SEQUENCE [LARGE SCALE GENOMIC DNA]</scope>
    <source>
        <strain evidence="2 3">S1CR25-12</strain>
    </source>
</reference>
<name>A0ABU2FD16_9EURY</name>
<proteinExistence type="predicted"/>
<feature type="compositionally biased region" description="Low complexity" evidence="1">
    <location>
        <begin position="22"/>
        <end position="52"/>
    </location>
</feature>
<accession>A0ABU2FD16</accession>
<organism evidence="2 3">
    <name type="scientific">Haloarcula saliterrae</name>
    <dbReference type="NCBI Taxonomy" id="2950534"/>
    <lineage>
        <taxon>Archaea</taxon>
        <taxon>Methanobacteriati</taxon>
        <taxon>Methanobacteriota</taxon>
        <taxon>Stenosarchaea group</taxon>
        <taxon>Halobacteria</taxon>
        <taxon>Halobacteriales</taxon>
        <taxon>Haloarculaceae</taxon>
        <taxon>Haloarcula</taxon>
    </lineage>
</organism>
<evidence type="ECO:0000256" key="1">
    <source>
        <dbReference type="SAM" id="MobiDB-lite"/>
    </source>
</evidence>
<dbReference type="PROSITE" id="PS51257">
    <property type="entry name" value="PROKAR_LIPOPROTEIN"/>
    <property type="match status" value="1"/>
</dbReference>
<dbReference type="RefSeq" id="WP_310919826.1">
    <property type="nucleotide sequence ID" value="NZ_JAMQON010000003.1"/>
</dbReference>
<feature type="region of interest" description="Disordered" evidence="1">
    <location>
        <begin position="1"/>
        <end position="79"/>
    </location>
</feature>
<comment type="caution">
    <text evidence="2">The sequence shown here is derived from an EMBL/GenBank/DDBJ whole genome shotgun (WGS) entry which is preliminary data.</text>
</comment>
<dbReference type="EMBL" id="JAMQON010000003">
    <property type="protein sequence ID" value="MDS0260160.1"/>
    <property type="molecule type" value="Genomic_DNA"/>
</dbReference>
<feature type="compositionally biased region" description="Low complexity" evidence="1">
    <location>
        <begin position="62"/>
        <end position="76"/>
    </location>
</feature>
<evidence type="ECO:0000313" key="2">
    <source>
        <dbReference type="EMBL" id="MDS0260160.1"/>
    </source>
</evidence>
<sequence length="312" mass="32695">MTQRQSRRALLTGLGGAGVGAMAGCLRLGDPESGTGTATSQSTGTETGTQTESDGETDEQPESSGETGTGGQTDTPAWAQWIPSDPVVSGTAETFALDVQGARAEFPQAEYERYEIQDIADTFGIEQSDIDYLGGMERSDDSGLVFLTGTFDQDEIRSNLGVSESDTESYQGSTVYDGLAWGPDAIVTSNYQTVLDTRFGGTQSIDAAGTGWETLLSVVSSGTLSGVQSGSFVDSLSVSVPRSGIAINAASGGGATITAHLMFDSESRAAEVFENNEDEIRADAPDADQTLESLEQQGKRIVFTVSSDTFEF</sequence>
<protein>
    <submittedName>
        <fullName evidence="2">Uncharacterized protein</fullName>
    </submittedName>
</protein>
<dbReference type="Proteomes" id="UP001259659">
    <property type="component" value="Unassembled WGS sequence"/>
</dbReference>
<keyword evidence="3" id="KW-1185">Reference proteome</keyword>
<gene>
    <name evidence="2" type="ORF">NDI56_12215</name>
</gene>
<evidence type="ECO:0000313" key="3">
    <source>
        <dbReference type="Proteomes" id="UP001259659"/>
    </source>
</evidence>
<dbReference type="InterPro" id="IPR006311">
    <property type="entry name" value="TAT_signal"/>
</dbReference>